<evidence type="ECO:0000256" key="5">
    <source>
        <dbReference type="ARBA" id="ARBA00023002"/>
    </source>
</evidence>
<dbReference type="Pfam" id="PF01565">
    <property type="entry name" value="FAD_binding_4"/>
    <property type="match status" value="1"/>
</dbReference>
<dbReference type="InterPro" id="IPR016166">
    <property type="entry name" value="FAD-bd_PCMH"/>
</dbReference>
<dbReference type="PROSITE" id="PS51387">
    <property type="entry name" value="FAD_PCMH"/>
    <property type="match status" value="1"/>
</dbReference>
<dbReference type="InterPro" id="IPR050416">
    <property type="entry name" value="FAD-linked_Oxidoreductase"/>
</dbReference>
<dbReference type="PANTHER" id="PTHR42973">
    <property type="entry name" value="BINDING OXIDOREDUCTASE, PUTATIVE (AFU_ORTHOLOGUE AFUA_1G17690)-RELATED"/>
    <property type="match status" value="1"/>
</dbReference>
<sequence>MDYGHELLFGAFITPTAADPHVPVALAQLAEASGLDLVTFQDHPYQPSFLDTWTLMAFVAAATERVRIAPNVLNVPLRPPAVLAGAAASLDLLSGGRLDLGLGAGGFWDAIEAMGPPKLTPGQAVTALEEAIEIIRGRWDITRRGGVFVDGTVHSVRGAQRGPRPAHEIPIWVGARKPRMLALLGRAADGWLPSLPWLEPGDYARGNVRIDEAAEEAGRDPRAIRRLLNIGPSPKDSRAWAEELAGYALADGVSAFIAMADDPRSLQRFGAEVAPAVRELVERERTRSGSAPAPARSVAALSRRRAGIDYDAAPAGVHAIEPGDFEYPDVANTYMRGGSPGIVVQPADAEQVSRAVAFARQHPDVALSVRSGGHGISGRSTNDGGIVIDLRRLNMIEVLDAGRRLVRIGAGARWADVAAALGEHGWALSSGDYGGVGVGGLATAGGIGWLAREHGLTIDHVRAVEMVLADGSVVHVDAENDPDLFWAVRGAGANMGIATAFEFEVDEVGEVGWAQLVIQPNDPAAFLEGWGAAVQASPRDLTSFLIMSGGRPGQPPTAIVIAMVDSDDPDTVIERLQPFAQLGPLMQQSVQLTTYAQVMANAESGPQQGAGEPVSRSALVDTITPELAASMAHVLDSGATHFFSVRALGGAVADVPDDATAYAHRSAAFSIATVGANEARLEAAWRDIAKHSRGLYLSFETSLRPERIGEAYPPATLERLRAIKSRVDPDNLFRDNFAIAAEPTAAG</sequence>
<evidence type="ECO:0000313" key="7">
    <source>
        <dbReference type="EMBL" id="WZO34331.1"/>
    </source>
</evidence>
<feature type="domain" description="FAD-binding PCMH-type" evidence="6">
    <location>
        <begin position="335"/>
        <end position="508"/>
    </location>
</feature>
<evidence type="ECO:0000256" key="1">
    <source>
        <dbReference type="ARBA" id="ARBA00001974"/>
    </source>
</evidence>
<name>A0AAU6SBQ4_9MICO</name>
<protein>
    <submittedName>
        <fullName evidence="7">LLM class flavin-dependent oxidoreductase</fullName>
    </submittedName>
</protein>
<evidence type="ECO:0000256" key="3">
    <source>
        <dbReference type="ARBA" id="ARBA00022630"/>
    </source>
</evidence>
<dbReference type="Gene3D" id="3.30.43.10">
    <property type="entry name" value="Uridine Diphospho-n-acetylenolpyruvylglucosamine Reductase, domain 2"/>
    <property type="match status" value="1"/>
</dbReference>
<organism evidence="7">
    <name type="scientific">Microbacterium sp. LWS13-1.2</name>
    <dbReference type="NCBI Taxonomy" id="3135264"/>
    <lineage>
        <taxon>Bacteria</taxon>
        <taxon>Bacillati</taxon>
        <taxon>Actinomycetota</taxon>
        <taxon>Actinomycetes</taxon>
        <taxon>Micrococcales</taxon>
        <taxon>Microbacteriaceae</taxon>
        <taxon>Microbacterium</taxon>
    </lineage>
</organism>
<gene>
    <name evidence="7" type="ORF">MRBLWS13_001986</name>
</gene>
<keyword evidence="4" id="KW-0274">FAD</keyword>
<evidence type="ECO:0000256" key="2">
    <source>
        <dbReference type="ARBA" id="ARBA00005466"/>
    </source>
</evidence>
<dbReference type="EMBL" id="CP151632">
    <property type="protein sequence ID" value="WZO34331.1"/>
    <property type="molecule type" value="Genomic_DNA"/>
</dbReference>
<comment type="cofactor">
    <cofactor evidence="1">
        <name>FAD</name>
        <dbReference type="ChEBI" id="CHEBI:57692"/>
    </cofactor>
</comment>
<dbReference type="Pfam" id="PF00296">
    <property type="entry name" value="Bac_luciferase"/>
    <property type="match status" value="1"/>
</dbReference>
<dbReference type="Gene3D" id="3.30.465.10">
    <property type="match status" value="1"/>
</dbReference>
<dbReference type="RefSeq" id="WP_349428888.1">
    <property type="nucleotide sequence ID" value="NZ_CP151632.1"/>
</dbReference>
<dbReference type="CDD" id="cd01097">
    <property type="entry name" value="Tetrahydromethanopterin_reductase"/>
    <property type="match status" value="1"/>
</dbReference>
<dbReference type="SUPFAM" id="SSF56176">
    <property type="entry name" value="FAD-binding/transporter-associated domain-like"/>
    <property type="match status" value="1"/>
</dbReference>
<dbReference type="InterPro" id="IPR016169">
    <property type="entry name" value="FAD-bd_PCMH_sub2"/>
</dbReference>
<comment type="similarity">
    <text evidence="2">Belongs to the oxygen-dependent FAD-linked oxidoreductase family.</text>
</comment>
<dbReference type="InterPro" id="IPR036318">
    <property type="entry name" value="FAD-bd_PCMH-like_sf"/>
</dbReference>
<keyword evidence="5" id="KW-0560">Oxidoreductase</keyword>
<dbReference type="Gene3D" id="3.40.462.20">
    <property type="match status" value="1"/>
</dbReference>
<dbReference type="SUPFAM" id="SSF51679">
    <property type="entry name" value="Bacterial luciferase-like"/>
    <property type="match status" value="1"/>
</dbReference>
<dbReference type="AlphaFoldDB" id="A0AAU6SBQ4"/>
<dbReference type="InterPro" id="IPR016167">
    <property type="entry name" value="FAD-bd_PCMH_sub1"/>
</dbReference>
<evidence type="ECO:0000256" key="4">
    <source>
        <dbReference type="ARBA" id="ARBA00022827"/>
    </source>
</evidence>
<evidence type="ECO:0000259" key="6">
    <source>
        <dbReference type="PROSITE" id="PS51387"/>
    </source>
</evidence>
<dbReference type="GO" id="GO:0016705">
    <property type="term" value="F:oxidoreductase activity, acting on paired donors, with incorporation or reduction of molecular oxygen"/>
    <property type="evidence" value="ECO:0007669"/>
    <property type="project" value="InterPro"/>
</dbReference>
<dbReference type="Pfam" id="PF08031">
    <property type="entry name" value="BBE"/>
    <property type="match status" value="1"/>
</dbReference>
<dbReference type="GO" id="GO:0071949">
    <property type="term" value="F:FAD binding"/>
    <property type="evidence" value="ECO:0007669"/>
    <property type="project" value="InterPro"/>
</dbReference>
<dbReference type="PANTHER" id="PTHR42973:SF39">
    <property type="entry name" value="FAD-BINDING PCMH-TYPE DOMAIN-CONTAINING PROTEIN"/>
    <property type="match status" value="1"/>
</dbReference>
<keyword evidence="3" id="KW-0285">Flavoprotein</keyword>
<proteinExistence type="inferred from homology"/>
<dbReference type="InterPro" id="IPR036661">
    <property type="entry name" value="Luciferase-like_sf"/>
</dbReference>
<dbReference type="InterPro" id="IPR006094">
    <property type="entry name" value="Oxid_FAD_bind_N"/>
</dbReference>
<reference evidence="7" key="1">
    <citation type="submission" date="2024-04" db="EMBL/GenBank/DDBJ databases">
        <authorList>
            <person name="Roder T."/>
            <person name="Oberhansli S."/>
            <person name="Kreuzer M."/>
        </authorList>
    </citation>
    <scope>NUCLEOTIDE SEQUENCE</scope>
    <source>
        <strain evidence="7">LWS13-1.2</strain>
    </source>
</reference>
<dbReference type="InterPro" id="IPR011251">
    <property type="entry name" value="Luciferase-like_dom"/>
</dbReference>
<dbReference type="Gene3D" id="3.20.20.30">
    <property type="entry name" value="Luciferase-like domain"/>
    <property type="match status" value="1"/>
</dbReference>
<dbReference type="InterPro" id="IPR012951">
    <property type="entry name" value="BBE"/>
</dbReference>
<accession>A0AAU6SBQ4</accession>